<dbReference type="EMBL" id="FNCV01000005">
    <property type="protein sequence ID" value="SDH25085.1"/>
    <property type="molecule type" value="Genomic_DNA"/>
</dbReference>
<feature type="compositionally biased region" description="Low complexity" evidence="1">
    <location>
        <begin position="18"/>
        <end position="30"/>
    </location>
</feature>
<evidence type="ECO:0000256" key="1">
    <source>
        <dbReference type="SAM" id="MobiDB-lite"/>
    </source>
</evidence>
<organism evidence="2 3">
    <name type="scientific">Roseospirillum parvum</name>
    <dbReference type="NCBI Taxonomy" id="83401"/>
    <lineage>
        <taxon>Bacteria</taxon>
        <taxon>Pseudomonadati</taxon>
        <taxon>Pseudomonadota</taxon>
        <taxon>Alphaproteobacteria</taxon>
        <taxon>Rhodospirillales</taxon>
        <taxon>Rhodospirillaceae</taxon>
        <taxon>Roseospirillum</taxon>
    </lineage>
</organism>
<proteinExistence type="predicted"/>
<protein>
    <submittedName>
        <fullName evidence="2">Uncharacterized protein</fullName>
    </submittedName>
</protein>
<name>A0A1G8AVQ9_9PROT</name>
<evidence type="ECO:0000313" key="3">
    <source>
        <dbReference type="Proteomes" id="UP000217076"/>
    </source>
</evidence>
<dbReference type="AlphaFoldDB" id="A0A1G8AVQ9"/>
<sequence>MARPSSESTRPPADRARPPSGRAAASDRAPVVATYSSANLSPTPRLSSAPGPGRRRPQPADDRPPPAQAASTQTCPRCGACFRWERGDPDDPNAVLTARLETASERCDCGYGRGEPTP</sequence>
<gene>
    <name evidence="2" type="ORF">SAMN05421742_105125</name>
</gene>
<keyword evidence="3" id="KW-1185">Reference proteome</keyword>
<dbReference type="STRING" id="83401.SAMN05421742_105125"/>
<feature type="region of interest" description="Disordered" evidence="1">
    <location>
        <begin position="1"/>
        <end position="74"/>
    </location>
</feature>
<evidence type="ECO:0000313" key="2">
    <source>
        <dbReference type="EMBL" id="SDH25085.1"/>
    </source>
</evidence>
<accession>A0A1G8AVQ9</accession>
<reference evidence="3" key="1">
    <citation type="submission" date="2016-10" db="EMBL/GenBank/DDBJ databases">
        <authorList>
            <person name="Varghese N."/>
            <person name="Submissions S."/>
        </authorList>
    </citation>
    <scope>NUCLEOTIDE SEQUENCE [LARGE SCALE GENOMIC DNA]</scope>
    <source>
        <strain evidence="3">930I</strain>
    </source>
</reference>
<dbReference type="Proteomes" id="UP000217076">
    <property type="component" value="Unassembled WGS sequence"/>
</dbReference>